<evidence type="ECO:0000256" key="1">
    <source>
        <dbReference type="ARBA" id="ARBA00022801"/>
    </source>
</evidence>
<dbReference type="PANTHER" id="PTHR12304:SF4">
    <property type="entry name" value="URIDINE NUCLEOSIDASE"/>
    <property type="match status" value="1"/>
</dbReference>
<dbReference type="Gene3D" id="3.90.245.10">
    <property type="entry name" value="Ribonucleoside hydrolase-like"/>
    <property type="match status" value="1"/>
</dbReference>
<organism evidence="4">
    <name type="scientific">Gymnodinialimonas phycosphaerae</name>
    <dbReference type="NCBI Taxonomy" id="2841589"/>
    <lineage>
        <taxon>Bacteria</taxon>
        <taxon>Pseudomonadati</taxon>
        <taxon>Pseudomonadota</taxon>
        <taxon>Alphaproteobacteria</taxon>
        <taxon>Rhodobacterales</taxon>
        <taxon>Paracoccaceae</taxon>
        <taxon>Gymnodinialimonas</taxon>
    </lineage>
</organism>
<evidence type="ECO:0000259" key="3">
    <source>
        <dbReference type="Pfam" id="PF01156"/>
    </source>
</evidence>
<gene>
    <name evidence="4" type="ORF">KUL25_12585</name>
</gene>
<reference evidence="4 5" key="1">
    <citation type="submission" date="2021-07" db="EMBL/GenBank/DDBJ databases">
        <title>Karlodiniumbacter phycospheric gen. nov., sp. nov., a phycosphere bacterium isolated from karlodinium veneficum.</title>
        <authorList>
            <person name="Peng Y."/>
            <person name="Jiang L."/>
            <person name="Lee J."/>
        </authorList>
    </citation>
    <scope>NUCLEOTIDE SEQUENCE</scope>
    <source>
        <strain evidence="4 5">N5</strain>
    </source>
</reference>
<keyword evidence="2" id="KW-0326">Glycosidase</keyword>
<proteinExistence type="predicted"/>
<accession>A0A975TSX4</accession>
<dbReference type="GO" id="GO:0005829">
    <property type="term" value="C:cytosol"/>
    <property type="evidence" value="ECO:0007669"/>
    <property type="project" value="TreeGrafter"/>
</dbReference>
<evidence type="ECO:0000313" key="4">
    <source>
        <dbReference type="EMBL" id="QXL86311.1"/>
    </source>
</evidence>
<evidence type="ECO:0000313" key="5">
    <source>
        <dbReference type="Proteomes" id="UP000693972"/>
    </source>
</evidence>
<name>A0A975TSX4_9RHOB</name>
<dbReference type="SUPFAM" id="SSF53590">
    <property type="entry name" value="Nucleoside hydrolase"/>
    <property type="match status" value="1"/>
</dbReference>
<dbReference type="InterPro" id="IPR023186">
    <property type="entry name" value="IUNH"/>
</dbReference>
<evidence type="ECO:0000256" key="2">
    <source>
        <dbReference type="ARBA" id="ARBA00023295"/>
    </source>
</evidence>
<dbReference type="GO" id="GO:0006152">
    <property type="term" value="P:purine nucleoside catabolic process"/>
    <property type="evidence" value="ECO:0007669"/>
    <property type="project" value="TreeGrafter"/>
</dbReference>
<dbReference type="InterPro" id="IPR036452">
    <property type="entry name" value="Ribo_hydro-like"/>
</dbReference>
<keyword evidence="5" id="KW-1185">Reference proteome</keyword>
<feature type="domain" description="Inosine/uridine-preferring nucleoside hydrolase" evidence="3">
    <location>
        <begin position="8"/>
        <end position="293"/>
    </location>
</feature>
<protein>
    <submittedName>
        <fullName evidence="4">Nucleoside hydrolase</fullName>
    </submittedName>
</protein>
<dbReference type="PANTHER" id="PTHR12304">
    <property type="entry name" value="INOSINE-URIDINE PREFERRING NUCLEOSIDE HYDROLASE"/>
    <property type="match status" value="1"/>
</dbReference>
<dbReference type="EMBL" id="JAIMBW010000001">
    <property type="protein sequence ID" value="MBY4893600.1"/>
    <property type="molecule type" value="Genomic_DNA"/>
</dbReference>
<dbReference type="Proteomes" id="UP000693972">
    <property type="component" value="Unassembled WGS sequence"/>
</dbReference>
<dbReference type="RefSeq" id="WP_257893272.1">
    <property type="nucleotide sequence ID" value="NZ_JAIMBW010000001.1"/>
</dbReference>
<dbReference type="InterPro" id="IPR001910">
    <property type="entry name" value="Inosine/uridine_hydrolase_dom"/>
</dbReference>
<dbReference type="Pfam" id="PF01156">
    <property type="entry name" value="IU_nuc_hydro"/>
    <property type="match status" value="1"/>
</dbReference>
<dbReference type="EMBL" id="CP078073">
    <property type="protein sequence ID" value="QXL86311.1"/>
    <property type="molecule type" value="Genomic_DNA"/>
</dbReference>
<keyword evidence="1 4" id="KW-0378">Hydrolase</keyword>
<dbReference type="GO" id="GO:0008477">
    <property type="term" value="F:purine nucleosidase activity"/>
    <property type="evidence" value="ECO:0007669"/>
    <property type="project" value="TreeGrafter"/>
</dbReference>
<dbReference type="AlphaFoldDB" id="A0A975TSX4"/>
<sequence length="303" mass="31056">MTARPIRVLIDTDPGLDDAVGILYALADRRFSVEAITSVAGNIGLPVTTRNVGGLLSVMGRGDVPYAAGAAGPLAGDGLNEVAIHGADGLGGVTLPDPLTAPDAVGASGCLAKVLSQVPMGALTVLALGPLSNLALLARDAPEAYARIGRIIAMGGTIEERGNAGPHAEFNIASDPVAAQMVFAGPVPVTLIPLDVTRQVRATTEDLDRLNATGTVAAKLSADMIRAYFVGSAERTSRPLHDPCVMLMALLPELFGTRPMRLSVDCVTDVGRLVPSQNGPTIDVAMTVDAPAALDALWRGLGS</sequence>